<dbReference type="AlphaFoldDB" id="A0A1H9WWL0"/>
<proteinExistence type="predicted"/>
<dbReference type="OrthoDB" id="5177904at2"/>
<dbReference type="EMBL" id="FOFR01000050">
    <property type="protein sequence ID" value="SES38225.1"/>
    <property type="molecule type" value="Genomic_DNA"/>
</dbReference>
<sequence>MHTPLQFSDPSFEAFPHNSALVSARQRRRVLDHAVDTGALVLPAHVTGPGGAQIARRGAAFEVKRWAPFTAQA</sequence>
<name>A0A1H9WWL0_9PSEU</name>
<reference evidence="2" key="1">
    <citation type="submission" date="2016-10" db="EMBL/GenBank/DDBJ databases">
        <authorList>
            <person name="Varghese N."/>
            <person name="Submissions S."/>
        </authorList>
    </citation>
    <scope>NUCLEOTIDE SEQUENCE [LARGE SCALE GENOMIC DNA]</scope>
    <source>
        <strain evidence="2">CGMCC 4.3525</strain>
    </source>
</reference>
<dbReference type="RefSeq" id="WP_143116528.1">
    <property type="nucleotide sequence ID" value="NZ_FOFR01000050.1"/>
</dbReference>
<accession>A0A1H9WWL0</accession>
<keyword evidence="2" id="KW-1185">Reference proteome</keyword>
<evidence type="ECO:0000313" key="2">
    <source>
        <dbReference type="Proteomes" id="UP000199352"/>
    </source>
</evidence>
<evidence type="ECO:0000313" key="1">
    <source>
        <dbReference type="EMBL" id="SES38225.1"/>
    </source>
</evidence>
<dbReference type="STRING" id="402600.SAMN05216188_1503"/>
<gene>
    <name evidence="1" type="ORF">SAMN05216188_1503</name>
</gene>
<dbReference type="Gene3D" id="3.60.15.10">
    <property type="entry name" value="Ribonuclease Z/Hydroxyacylglutathione hydrolase-like"/>
    <property type="match status" value="1"/>
</dbReference>
<dbReference type="Proteomes" id="UP000199352">
    <property type="component" value="Unassembled WGS sequence"/>
</dbReference>
<organism evidence="1 2">
    <name type="scientific">Lentzea xinjiangensis</name>
    <dbReference type="NCBI Taxonomy" id="402600"/>
    <lineage>
        <taxon>Bacteria</taxon>
        <taxon>Bacillati</taxon>
        <taxon>Actinomycetota</taxon>
        <taxon>Actinomycetes</taxon>
        <taxon>Pseudonocardiales</taxon>
        <taxon>Pseudonocardiaceae</taxon>
        <taxon>Lentzea</taxon>
    </lineage>
</organism>
<dbReference type="InterPro" id="IPR036866">
    <property type="entry name" value="RibonucZ/Hydroxyglut_hydro"/>
</dbReference>
<protein>
    <submittedName>
        <fullName evidence="1">Uncharacterized protein</fullName>
    </submittedName>
</protein>